<name>A0A1T4YY85_9BACL</name>
<protein>
    <submittedName>
        <fullName evidence="1">Uncharacterized OsmC-related protein</fullName>
    </submittedName>
</protein>
<proteinExistence type="predicted"/>
<dbReference type="PANTHER" id="PTHR34352">
    <property type="entry name" value="PROTEIN YHFA"/>
    <property type="match status" value="1"/>
</dbReference>
<keyword evidence="2" id="KW-1185">Reference proteome</keyword>
<reference evidence="2" key="1">
    <citation type="submission" date="2017-02" db="EMBL/GenBank/DDBJ databases">
        <authorList>
            <person name="Varghese N."/>
            <person name="Submissions S."/>
        </authorList>
    </citation>
    <scope>NUCLEOTIDE SEQUENCE [LARGE SCALE GENOMIC DNA]</scope>
    <source>
        <strain evidence="2">DSM 23966</strain>
    </source>
</reference>
<dbReference type="RefSeq" id="WP_009499219.1">
    <property type="nucleotide sequence ID" value="NZ_FUYJ01000010.1"/>
</dbReference>
<dbReference type="EMBL" id="FUYJ01000010">
    <property type="protein sequence ID" value="SKB06261.1"/>
    <property type="molecule type" value="Genomic_DNA"/>
</dbReference>
<organism evidence="1 2">
    <name type="scientific">Sporosarcina newyorkensis</name>
    <dbReference type="NCBI Taxonomy" id="759851"/>
    <lineage>
        <taxon>Bacteria</taxon>
        <taxon>Bacillati</taxon>
        <taxon>Bacillota</taxon>
        <taxon>Bacilli</taxon>
        <taxon>Bacillales</taxon>
        <taxon>Caryophanaceae</taxon>
        <taxon>Sporosarcina</taxon>
    </lineage>
</organism>
<evidence type="ECO:0000313" key="2">
    <source>
        <dbReference type="Proteomes" id="UP000190042"/>
    </source>
</evidence>
<accession>A0A1T4YY85</accession>
<gene>
    <name evidence="1" type="ORF">SAMN04244570_0141</name>
</gene>
<dbReference type="Gene3D" id="3.30.300.20">
    <property type="match status" value="1"/>
</dbReference>
<dbReference type="InterPro" id="IPR015946">
    <property type="entry name" value="KH_dom-like_a/b"/>
</dbReference>
<dbReference type="SUPFAM" id="SSF82784">
    <property type="entry name" value="OsmC-like"/>
    <property type="match status" value="1"/>
</dbReference>
<sequence>MKFHMTENGFDTETEFGTLHISSNEEKGFRPYQLMVASIAACGGGVMRKILEKMRMPADDISIEVKEVVRSQEDASRLEKIHLHFTIIGSAIKEEKMPRIMDLTEKNCSMLQSVIGCIDVVKTYEIGKLK</sequence>
<dbReference type="Proteomes" id="UP000190042">
    <property type="component" value="Unassembled WGS sequence"/>
</dbReference>
<dbReference type="AlphaFoldDB" id="A0A1T4YY85"/>
<evidence type="ECO:0000313" key="1">
    <source>
        <dbReference type="EMBL" id="SKB06261.1"/>
    </source>
</evidence>
<dbReference type="InterPro" id="IPR036102">
    <property type="entry name" value="OsmC/Ohrsf"/>
</dbReference>
<dbReference type="InterPro" id="IPR003718">
    <property type="entry name" value="OsmC/Ohr_fam"/>
</dbReference>
<dbReference type="PANTHER" id="PTHR34352:SF1">
    <property type="entry name" value="PROTEIN YHFA"/>
    <property type="match status" value="1"/>
</dbReference>
<dbReference type="Pfam" id="PF02566">
    <property type="entry name" value="OsmC"/>
    <property type="match status" value="1"/>
</dbReference>